<name>A0AA85AQE7_9TREM</name>
<comment type="subcellular location">
    <subcellularLocation>
        <location evidence="1">Nucleus</location>
    </subcellularLocation>
</comment>
<dbReference type="WBParaSite" id="SMTH1_101560.1">
    <property type="protein sequence ID" value="SMTH1_101560.1"/>
    <property type="gene ID" value="SMTH1_101560"/>
</dbReference>
<dbReference type="GO" id="GO:0006355">
    <property type="term" value="P:regulation of DNA-templated transcription"/>
    <property type="evidence" value="ECO:0007669"/>
    <property type="project" value="TreeGrafter"/>
</dbReference>
<feature type="region of interest" description="Disordered" evidence="3">
    <location>
        <begin position="1"/>
        <end position="39"/>
    </location>
</feature>
<evidence type="ECO:0000256" key="3">
    <source>
        <dbReference type="SAM" id="MobiDB-lite"/>
    </source>
</evidence>
<dbReference type="PANTHER" id="PTHR16516:SF4">
    <property type="entry name" value="C2H2-TYPE DOMAIN-CONTAINING PROTEIN"/>
    <property type="match status" value="1"/>
</dbReference>
<feature type="compositionally biased region" description="Basic and acidic residues" evidence="3">
    <location>
        <begin position="9"/>
        <end position="18"/>
    </location>
</feature>
<evidence type="ECO:0000313" key="6">
    <source>
        <dbReference type="WBParaSite" id="SMTH1_101560.1"/>
    </source>
</evidence>
<dbReference type="AlphaFoldDB" id="A0AA85AQE7"/>
<evidence type="ECO:0000313" key="5">
    <source>
        <dbReference type="Proteomes" id="UP000050791"/>
    </source>
</evidence>
<feature type="compositionally biased region" description="Acidic residues" evidence="3">
    <location>
        <begin position="19"/>
        <end position="38"/>
    </location>
</feature>
<feature type="domain" description="C2H2-type" evidence="4">
    <location>
        <begin position="200"/>
        <end position="221"/>
    </location>
</feature>
<dbReference type="PANTHER" id="PTHR16516">
    <property type="entry name" value="AGAP007109-PA"/>
    <property type="match status" value="1"/>
</dbReference>
<dbReference type="GO" id="GO:0005634">
    <property type="term" value="C:nucleus"/>
    <property type="evidence" value="ECO:0007669"/>
    <property type="project" value="UniProtKB-SubCell"/>
</dbReference>
<dbReference type="PROSITE" id="PS00028">
    <property type="entry name" value="ZINC_FINGER_C2H2_1"/>
    <property type="match status" value="1"/>
</dbReference>
<proteinExistence type="predicted"/>
<protein>
    <recommendedName>
        <fullName evidence="4">C2H2-type domain-containing protein</fullName>
    </recommendedName>
</protein>
<evidence type="ECO:0000256" key="1">
    <source>
        <dbReference type="ARBA" id="ARBA00004123"/>
    </source>
</evidence>
<reference evidence="6" key="1">
    <citation type="submission" date="2023-11" db="UniProtKB">
        <authorList>
            <consortium name="WormBaseParasite"/>
        </authorList>
    </citation>
    <scope>IDENTIFICATION</scope>
</reference>
<accession>A0AA85AQE7</accession>
<evidence type="ECO:0000259" key="4">
    <source>
        <dbReference type="PROSITE" id="PS00028"/>
    </source>
</evidence>
<organism evidence="5 6">
    <name type="scientific">Schistosoma mattheei</name>
    <dbReference type="NCBI Taxonomy" id="31246"/>
    <lineage>
        <taxon>Eukaryota</taxon>
        <taxon>Metazoa</taxon>
        <taxon>Spiralia</taxon>
        <taxon>Lophotrochozoa</taxon>
        <taxon>Platyhelminthes</taxon>
        <taxon>Trematoda</taxon>
        <taxon>Digenea</taxon>
        <taxon>Strigeidida</taxon>
        <taxon>Schistosomatoidea</taxon>
        <taxon>Schistosomatidae</taxon>
        <taxon>Schistosoma</taxon>
    </lineage>
</organism>
<sequence length="229" mass="26141">MNTPLNQNKLDHHEKNTLENDDYDVEDDDDDNGDDDDSQLTIETRSNKIENQLRKVGNIEKMNELTSMKNFNSLHRKYLHRIQSNHKIVKPFKTLKETTYIDNSSNNLYTKKSKLKTTLLPLKSRNPLVEQLLQTIMSHKIDSNVENNSSNLISNMTLSLKKPISSISSTTMATMTLTTTTTTSPTSPLISSLALAQNWCARCFITFRLTSDLVHHMRTCHNQGSNILM</sequence>
<dbReference type="InterPro" id="IPR013087">
    <property type="entry name" value="Znf_C2H2_type"/>
</dbReference>
<dbReference type="InterPro" id="IPR052296">
    <property type="entry name" value="TR-Histone_Methyltrans"/>
</dbReference>
<dbReference type="Proteomes" id="UP000050791">
    <property type="component" value="Unassembled WGS sequence"/>
</dbReference>
<evidence type="ECO:0000256" key="2">
    <source>
        <dbReference type="ARBA" id="ARBA00023242"/>
    </source>
</evidence>
<keyword evidence="2" id="KW-0539">Nucleus</keyword>